<evidence type="ECO:0000256" key="1">
    <source>
        <dbReference type="SAM" id="MobiDB-lite"/>
    </source>
</evidence>
<dbReference type="OrthoDB" id="5313288at2759"/>
<feature type="compositionally biased region" description="Basic and acidic residues" evidence="1">
    <location>
        <begin position="254"/>
        <end position="264"/>
    </location>
</feature>
<name>A0A6A7AK18_9PLEO</name>
<gene>
    <name evidence="2" type="ORF">CC86DRAFT_365034</name>
</gene>
<accession>A0A6A7AK18</accession>
<organism evidence="2 3">
    <name type="scientific">Ophiobolus disseminans</name>
    <dbReference type="NCBI Taxonomy" id="1469910"/>
    <lineage>
        <taxon>Eukaryota</taxon>
        <taxon>Fungi</taxon>
        <taxon>Dikarya</taxon>
        <taxon>Ascomycota</taxon>
        <taxon>Pezizomycotina</taxon>
        <taxon>Dothideomycetes</taxon>
        <taxon>Pleosporomycetidae</taxon>
        <taxon>Pleosporales</taxon>
        <taxon>Pleosporineae</taxon>
        <taxon>Phaeosphaeriaceae</taxon>
        <taxon>Ophiobolus</taxon>
    </lineage>
</organism>
<proteinExistence type="predicted"/>
<dbReference type="EMBL" id="MU006216">
    <property type="protein sequence ID" value="KAF2833048.1"/>
    <property type="molecule type" value="Genomic_DNA"/>
</dbReference>
<dbReference type="AlphaFoldDB" id="A0A6A7AK18"/>
<evidence type="ECO:0000313" key="2">
    <source>
        <dbReference type="EMBL" id="KAF2833048.1"/>
    </source>
</evidence>
<sequence>MSKLDALPLEILLEILEYNTIAHNRCPTSEHPLNAVASANRHLHAVVEEYARGLLKQHANFTPPKNSKTFSCRKKWLAEMCQFCRRKSQRRAILYNAVTCCRLCDKQKYPKMTMTQATKDHYLSKLDLFTPNALHPALPPLTTGLHTVMGSGCTMILECDVLSRKAHIKSLLGGSAETHMQRRPAAHDRIIAHMGLYYCCGNGRRPGGWRKAPNLSDAAMEKAAKSMKTEEGRREYVRRNLEKEWQGMGMGTGRSRDDPLEVDD</sequence>
<keyword evidence="3" id="KW-1185">Reference proteome</keyword>
<dbReference type="Proteomes" id="UP000799424">
    <property type="component" value="Unassembled WGS sequence"/>
</dbReference>
<reference evidence="2" key="1">
    <citation type="journal article" date="2020" name="Stud. Mycol.">
        <title>101 Dothideomycetes genomes: a test case for predicting lifestyles and emergence of pathogens.</title>
        <authorList>
            <person name="Haridas S."/>
            <person name="Albert R."/>
            <person name="Binder M."/>
            <person name="Bloem J."/>
            <person name="Labutti K."/>
            <person name="Salamov A."/>
            <person name="Andreopoulos B."/>
            <person name="Baker S."/>
            <person name="Barry K."/>
            <person name="Bills G."/>
            <person name="Bluhm B."/>
            <person name="Cannon C."/>
            <person name="Castanera R."/>
            <person name="Culley D."/>
            <person name="Daum C."/>
            <person name="Ezra D."/>
            <person name="Gonzalez J."/>
            <person name="Henrissat B."/>
            <person name="Kuo A."/>
            <person name="Liang C."/>
            <person name="Lipzen A."/>
            <person name="Lutzoni F."/>
            <person name="Magnuson J."/>
            <person name="Mondo S."/>
            <person name="Nolan M."/>
            <person name="Ohm R."/>
            <person name="Pangilinan J."/>
            <person name="Park H.-J."/>
            <person name="Ramirez L."/>
            <person name="Alfaro M."/>
            <person name="Sun H."/>
            <person name="Tritt A."/>
            <person name="Yoshinaga Y."/>
            <person name="Zwiers L.-H."/>
            <person name="Turgeon B."/>
            <person name="Goodwin S."/>
            <person name="Spatafora J."/>
            <person name="Crous P."/>
            <person name="Grigoriev I."/>
        </authorList>
    </citation>
    <scope>NUCLEOTIDE SEQUENCE</scope>
    <source>
        <strain evidence="2">CBS 113818</strain>
    </source>
</reference>
<feature type="region of interest" description="Disordered" evidence="1">
    <location>
        <begin position="240"/>
        <end position="264"/>
    </location>
</feature>
<protein>
    <submittedName>
        <fullName evidence="2">Uncharacterized protein</fullName>
    </submittedName>
</protein>
<evidence type="ECO:0000313" key="3">
    <source>
        <dbReference type="Proteomes" id="UP000799424"/>
    </source>
</evidence>